<dbReference type="Proteomes" id="UP000249005">
    <property type="component" value="Chromosome 1"/>
</dbReference>
<gene>
    <name evidence="1" type="ORF">NCTC12151_00964</name>
</gene>
<reference evidence="1 2" key="1">
    <citation type="submission" date="2018-06" db="EMBL/GenBank/DDBJ databases">
        <authorList>
            <consortium name="Pathogen Informatics"/>
            <person name="Doyle S."/>
        </authorList>
    </citation>
    <scope>NUCLEOTIDE SEQUENCE [LARGE SCALE GENOMIC DNA]</scope>
    <source>
        <strain evidence="1 2">NCTC12151</strain>
    </source>
</reference>
<evidence type="ECO:0008006" key="3">
    <source>
        <dbReference type="Google" id="ProtNLM"/>
    </source>
</evidence>
<keyword evidence="2" id="KW-1185">Reference proteome</keyword>
<dbReference type="SUPFAM" id="SSF63829">
    <property type="entry name" value="Calcium-dependent phosphotriesterase"/>
    <property type="match status" value="1"/>
</dbReference>
<proteinExistence type="predicted"/>
<dbReference type="RefSeq" id="WP_111739539.1">
    <property type="nucleotide sequence ID" value="NZ_LR698987.1"/>
</dbReference>
<sequence length="300" mass="33882">MIRIPLTPISHHARGKLVGCSWCADGRLAVLEVETPPERINGMFTPTEVDKRSWYVTLYAPGLPPQVLPPIESKINFHYVQTLNDGQILLVCARCHYRNGEGEKNAAIYDLNGRLLRRFTLGDGIQDVIATKRDTLWVSYFDEGVFGNYGWAQPMGQNGLVNYDANGTPLWQAEEFDICDCYALNVENDRSVWFYYYTDFDLIHLAGEATTRYRVPIEGASCFAVCHPYLVMDNGYSKHGKFSLLRTSGQRMKKLDDLVFTTADGKRLTDAFYCMRGHLVAAYTEGSVYVTELSPTLLEG</sequence>
<organism evidence="1 2">
    <name type="scientific">Leminorella richardii</name>
    <dbReference type="NCBI Taxonomy" id="158841"/>
    <lineage>
        <taxon>Bacteria</taxon>
        <taxon>Pseudomonadati</taxon>
        <taxon>Pseudomonadota</taxon>
        <taxon>Gammaproteobacteria</taxon>
        <taxon>Enterobacterales</taxon>
        <taxon>Budviciaceae</taxon>
        <taxon>Leminorella</taxon>
    </lineage>
</organism>
<evidence type="ECO:0000313" key="1">
    <source>
        <dbReference type="EMBL" id="SQI36992.1"/>
    </source>
</evidence>
<dbReference type="KEGG" id="lri:NCTC12151_00964"/>
<accession>A0A2X4UQU5</accession>
<dbReference type="OrthoDB" id="6636929at2"/>
<dbReference type="AlphaFoldDB" id="A0A2X4UQU5"/>
<name>A0A2X4UQU5_9GAMM</name>
<dbReference type="EMBL" id="LS483470">
    <property type="protein sequence ID" value="SQI36992.1"/>
    <property type="molecule type" value="Genomic_DNA"/>
</dbReference>
<protein>
    <recommendedName>
        <fullName evidence="3">Gluconolactonase</fullName>
    </recommendedName>
</protein>
<evidence type="ECO:0000313" key="2">
    <source>
        <dbReference type="Proteomes" id="UP000249005"/>
    </source>
</evidence>